<dbReference type="STRING" id="568860.SAMN05421811_118114"/>
<evidence type="ECO:0000256" key="2">
    <source>
        <dbReference type="ARBA" id="ARBA00022643"/>
    </source>
</evidence>
<dbReference type="InterPro" id="IPR011251">
    <property type="entry name" value="Luciferase-like_dom"/>
</dbReference>
<evidence type="ECO:0000259" key="5">
    <source>
        <dbReference type="Pfam" id="PF00296"/>
    </source>
</evidence>
<dbReference type="InterPro" id="IPR019923">
    <property type="entry name" value="Lucif-like_OxRdtase_MSMEG_2516"/>
</dbReference>
<dbReference type="OrthoDB" id="4288123at2"/>
<dbReference type="GO" id="GO:0046306">
    <property type="term" value="P:alkanesulfonate catabolic process"/>
    <property type="evidence" value="ECO:0007669"/>
    <property type="project" value="TreeGrafter"/>
</dbReference>
<dbReference type="InterPro" id="IPR036661">
    <property type="entry name" value="Luciferase-like_sf"/>
</dbReference>
<dbReference type="PANTHER" id="PTHR42847:SF4">
    <property type="entry name" value="ALKANESULFONATE MONOOXYGENASE-RELATED"/>
    <property type="match status" value="1"/>
</dbReference>
<sequence>MTGARTRFGVVIIAEHATRKEWIGRCRRAEALGFDVIAVPDHLNLLSPIPTAVLAAEATERPAIGTYVLNASFHRPAMLTRDVTTLTGLLGDRFELGLGTGYVETEFAAAGLPFAPATRVARLAGLVRTVDGLPARPPLLIGGHGDRVLRLAARHADVAGFTGARHRPEYGRSALVTAGALMERVAYLRAAAGERAARLELNVLSKATVLTRDRRAGVEGLRRYAPDLTTEELLEVPTLYVGTPAQIAEQVRADGERFGFTYVTVMDSAMDAFGKVIERLR</sequence>
<dbReference type="PANTHER" id="PTHR42847">
    <property type="entry name" value="ALKANESULFONATE MONOOXYGENASE"/>
    <property type="match status" value="1"/>
</dbReference>
<dbReference type="Pfam" id="PF00296">
    <property type="entry name" value="Bac_luciferase"/>
    <property type="match status" value="1"/>
</dbReference>
<feature type="domain" description="Luciferase-like" evidence="5">
    <location>
        <begin position="7"/>
        <end position="129"/>
    </location>
</feature>
<accession>A0A1I0LME5</accession>
<dbReference type="SUPFAM" id="SSF51679">
    <property type="entry name" value="Bacterial luciferase-like"/>
    <property type="match status" value="1"/>
</dbReference>
<keyword evidence="4" id="KW-0503">Monooxygenase</keyword>
<proteinExistence type="predicted"/>
<evidence type="ECO:0000256" key="4">
    <source>
        <dbReference type="ARBA" id="ARBA00023033"/>
    </source>
</evidence>
<keyword evidence="7" id="KW-1185">Reference proteome</keyword>
<dbReference type="NCBIfam" id="TIGR03621">
    <property type="entry name" value="F420_MSMEG_2516"/>
    <property type="match status" value="1"/>
</dbReference>
<name>A0A1I0LME5_9ACTN</name>
<organism evidence="6 7">
    <name type="scientific">Nonomuraea wenchangensis</name>
    <dbReference type="NCBI Taxonomy" id="568860"/>
    <lineage>
        <taxon>Bacteria</taxon>
        <taxon>Bacillati</taxon>
        <taxon>Actinomycetota</taxon>
        <taxon>Actinomycetes</taxon>
        <taxon>Streptosporangiales</taxon>
        <taxon>Streptosporangiaceae</taxon>
        <taxon>Nonomuraea</taxon>
    </lineage>
</organism>
<keyword evidence="3" id="KW-0560">Oxidoreductase</keyword>
<dbReference type="Gene3D" id="3.20.20.30">
    <property type="entry name" value="Luciferase-like domain"/>
    <property type="match status" value="2"/>
</dbReference>
<evidence type="ECO:0000313" key="7">
    <source>
        <dbReference type="Proteomes" id="UP000199361"/>
    </source>
</evidence>
<keyword evidence="1" id="KW-0285">Flavoprotein</keyword>
<gene>
    <name evidence="6" type="ORF">SAMN05421811_118114</name>
</gene>
<dbReference type="Proteomes" id="UP000199361">
    <property type="component" value="Unassembled WGS sequence"/>
</dbReference>
<reference evidence="6 7" key="1">
    <citation type="submission" date="2016-10" db="EMBL/GenBank/DDBJ databases">
        <authorList>
            <person name="de Groot N.N."/>
        </authorList>
    </citation>
    <scope>NUCLEOTIDE SEQUENCE [LARGE SCALE GENOMIC DNA]</scope>
    <source>
        <strain evidence="6 7">CGMCC 4.5598</strain>
    </source>
</reference>
<evidence type="ECO:0000313" key="6">
    <source>
        <dbReference type="EMBL" id="SEU40668.1"/>
    </source>
</evidence>
<dbReference type="RefSeq" id="WP_091091856.1">
    <property type="nucleotide sequence ID" value="NZ_FOHX01000018.1"/>
</dbReference>
<dbReference type="AlphaFoldDB" id="A0A1I0LME5"/>
<dbReference type="EMBL" id="FOHX01000018">
    <property type="protein sequence ID" value="SEU40668.1"/>
    <property type="molecule type" value="Genomic_DNA"/>
</dbReference>
<dbReference type="GO" id="GO:0008726">
    <property type="term" value="F:alkanesulfonate monooxygenase activity"/>
    <property type="evidence" value="ECO:0007669"/>
    <property type="project" value="TreeGrafter"/>
</dbReference>
<dbReference type="InterPro" id="IPR050172">
    <property type="entry name" value="SsuD_RutA_monooxygenase"/>
</dbReference>
<evidence type="ECO:0000256" key="1">
    <source>
        <dbReference type="ARBA" id="ARBA00022630"/>
    </source>
</evidence>
<keyword evidence="2" id="KW-0288">FMN</keyword>
<protein>
    <submittedName>
        <fullName evidence="6">Probable F420-dependent oxidoreductase, MSMEG_2516 family</fullName>
    </submittedName>
</protein>
<evidence type="ECO:0000256" key="3">
    <source>
        <dbReference type="ARBA" id="ARBA00023002"/>
    </source>
</evidence>